<dbReference type="Gene3D" id="2.130.10.10">
    <property type="entry name" value="YVTN repeat-like/Quinoprotein amine dehydrogenase"/>
    <property type="match status" value="2"/>
</dbReference>
<keyword evidence="2 4" id="KW-0853">WD repeat</keyword>
<sequence>MIAAISWIPKGVFKAEPVFAEPPSKEEIEEIISNNVTSVDGENDMEEDTNKHNDEVAHALTVADAIGKPSKEINEDITLALQDLNMETYDEEDDKGFELFSSGTGDLFYQSNELDPYIKDKNEEYDSEDLEDMIINPTDSVVVCARTEDDVNFLEVWILEDANTRDMNLYIHHDIIIPDFPLCTAWLDCPLKGGEKGNFLAVGSMGPSIEIWDLDVIDEVEPCVVLGGKEESKKGKNGKKKSIKYREDSHTDSVLGLAWNKEFSNLLASASADKRVKIWDVVAGKCTLTMEHHTDKVQAVAWNHHRQHVLLSGSFDQTVALKDVRNPSHSGCMWSVSADVESLAWDPHAEHLFTVSLEDGTVKCFDVRNAMSNATSEHSATFTLHAHDKCVTSVAYNMSAPNLLATGSMDKTVKLWDLSNNQPSCVATKEPKAGSVFCISFADDNPFLLAIGGSKGKLELWDTLANEGVSRRYEKYSRNQPQSGA</sequence>
<comment type="caution">
    <text evidence="5">The sequence shown here is derived from an EMBL/GenBank/DDBJ whole genome shotgun (WGS) entry which is preliminary data.</text>
</comment>
<dbReference type="PANTHER" id="PTHR14091">
    <property type="entry name" value="PERIODIC TRYPTOPHAN PROTEIN 1"/>
    <property type="match status" value="1"/>
</dbReference>
<dbReference type="PROSITE" id="PS50082">
    <property type="entry name" value="WD_REPEATS_2"/>
    <property type="match status" value="2"/>
</dbReference>
<dbReference type="InterPro" id="IPR044285">
    <property type="entry name" value="PWP1"/>
</dbReference>
<evidence type="ECO:0000256" key="2">
    <source>
        <dbReference type="ARBA" id="ARBA00022574"/>
    </source>
</evidence>
<dbReference type="PRINTS" id="PR00320">
    <property type="entry name" value="GPROTEINBRPT"/>
</dbReference>
<dbReference type="InterPro" id="IPR015943">
    <property type="entry name" value="WD40/YVTN_repeat-like_dom_sf"/>
</dbReference>
<evidence type="ECO:0000313" key="6">
    <source>
        <dbReference type="Proteomes" id="UP001058974"/>
    </source>
</evidence>
<dbReference type="PANTHER" id="PTHR14091:SF0">
    <property type="entry name" value="PERIODIC TRYPTOPHAN PROTEIN 1 HOMOLOG"/>
    <property type="match status" value="1"/>
</dbReference>
<evidence type="ECO:0000313" key="5">
    <source>
        <dbReference type="EMBL" id="KAI5432640.1"/>
    </source>
</evidence>
<dbReference type="Proteomes" id="UP001058974">
    <property type="component" value="Chromosome 2"/>
</dbReference>
<proteinExistence type="predicted"/>
<feature type="repeat" description="WD" evidence="4">
    <location>
        <begin position="384"/>
        <end position="426"/>
    </location>
</feature>
<dbReference type="InterPro" id="IPR036322">
    <property type="entry name" value="WD40_repeat_dom_sf"/>
</dbReference>
<dbReference type="PROSITE" id="PS00678">
    <property type="entry name" value="WD_REPEATS_1"/>
    <property type="match status" value="2"/>
</dbReference>
<gene>
    <name evidence="5" type="ORF">KIW84_020080</name>
</gene>
<dbReference type="GO" id="GO:0005634">
    <property type="term" value="C:nucleus"/>
    <property type="evidence" value="ECO:0007669"/>
    <property type="project" value="TreeGrafter"/>
</dbReference>
<keyword evidence="6" id="KW-1185">Reference proteome</keyword>
<protein>
    <submittedName>
        <fullName evidence="5">Uncharacterized protein</fullName>
    </submittedName>
</protein>
<evidence type="ECO:0000256" key="4">
    <source>
        <dbReference type="PROSITE-ProRule" id="PRU00221"/>
    </source>
</evidence>
<accession>A0A9D4Y838</accession>
<dbReference type="SMART" id="SM00320">
    <property type="entry name" value="WD40"/>
    <property type="match status" value="5"/>
</dbReference>
<dbReference type="AlphaFoldDB" id="A0A9D4Y838"/>
<organism evidence="5 6">
    <name type="scientific">Pisum sativum</name>
    <name type="common">Garden pea</name>
    <name type="synonym">Lathyrus oleraceus</name>
    <dbReference type="NCBI Taxonomy" id="3888"/>
    <lineage>
        <taxon>Eukaryota</taxon>
        <taxon>Viridiplantae</taxon>
        <taxon>Streptophyta</taxon>
        <taxon>Embryophyta</taxon>
        <taxon>Tracheophyta</taxon>
        <taxon>Spermatophyta</taxon>
        <taxon>Magnoliopsida</taxon>
        <taxon>eudicotyledons</taxon>
        <taxon>Gunneridae</taxon>
        <taxon>Pentapetalae</taxon>
        <taxon>rosids</taxon>
        <taxon>fabids</taxon>
        <taxon>Fabales</taxon>
        <taxon>Fabaceae</taxon>
        <taxon>Papilionoideae</taxon>
        <taxon>50 kb inversion clade</taxon>
        <taxon>NPAAA clade</taxon>
        <taxon>Hologalegina</taxon>
        <taxon>IRL clade</taxon>
        <taxon>Fabeae</taxon>
        <taxon>Lathyrus</taxon>
    </lineage>
</organism>
<dbReference type="PROSITE" id="PS50294">
    <property type="entry name" value="WD_REPEATS_REGION"/>
    <property type="match status" value="2"/>
</dbReference>
<evidence type="ECO:0000256" key="1">
    <source>
        <dbReference type="ARBA" id="ARBA00022553"/>
    </source>
</evidence>
<keyword evidence="1" id="KW-0597">Phosphoprotein</keyword>
<evidence type="ECO:0000256" key="3">
    <source>
        <dbReference type="ARBA" id="ARBA00022737"/>
    </source>
</evidence>
<dbReference type="GO" id="GO:0006364">
    <property type="term" value="P:rRNA processing"/>
    <property type="evidence" value="ECO:0007669"/>
    <property type="project" value="InterPro"/>
</dbReference>
<dbReference type="FunFam" id="2.130.10.10:FF:000714">
    <property type="entry name" value="Transducin/WD40 repeat-like superfamily protein"/>
    <property type="match status" value="1"/>
</dbReference>
<name>A0A9D4Y838_PEA</name>
<dbReference type="InterPro" id="IPR019775">
    <property type="entry name" value="WD40_repeat_CS"/>
</dbReference>
<dbReference type="FunFam" id="2.130.10.10:FF:000485">
    <property type="entry name" value="Putative WD repeat-containing protein C17D11.16"/>
    <property type="match status" value="1"/>
</dbReference>
<dbReference type="SUPFAM" id="SSF50978">
    <property type="entry name" value="WD40 repeat-like"/>
    <property type="match status" value="1"/>
</dbReference>
<dbReference type="OrthoDB" id="270624at2759"/>
<dbReference type="Gramene" id="Psat02G0008000-T1">
    <property type="protein sequence ID" value="KAI5432640.1"/>
    <property type="gene ID" value="KIW84_020080"/>
</dbReference>
<feature type="repeat" description="WD" evidence="4">
    <location>
        <begin position="247"/>
        <end position="289"/>
    </location>
</feature>
<keyword evidence="3" id="KW-0677">Repeat</keyword>
<dbReference type="InterPro" id="IPR001680">
    <property type="entry name" value="WD40_rpt"/>
</dbReference>
<dbReference type="InterPro" id="IPR020472">
    <property type="entry name" value="WD40_PAC1"/>
</dbReference>
<dbReference type="Pfam" id="PF00400">
    <property type="entry name" value="WD40"/>
    <property type="match status" value="5"/>
</dbReference>
<dbReference type="EMBL" id="JAMSHJ010000002">
    <property type="protein sequence ID" value="KAI5432640.1"/>
    <property type="molecule type" value="Genomic_DNA"/>
</dbReference>
<reference evidence="5 6" key="1">
    <citation type="journal article" date="2022" name="Nat. Genet.">
        <title>Improved pea reference genome and pan-genome highlight genomic features and evolutionary characteristics.</title>
        <authorList>
            <person name="Yang T."/>
            <person name="Liu R."/>
            <person name="Luo Y."/>
            <person name="Hu S."/>
            <person name="Wang D."/>
            <person name="Wang C."/>
            <person name="Pandey M.K."/>
            <person name="Ge S."/>
            <person name="Xu Q."/>
            <person name="Li N."/>
            <person name="Li G."/>
            <person name="Huang Y."/>
            <person name="Saxena R.K."/>
            <person name="Ji Y."/>
            <person name="Li M."/>
            <person name="Yan X."/>
            <person name="He Y."/>
            <person name="Liu Y."/>
            <person name="Wang X."/>
            <person name="Xiang C."/>
            <person name="Varshney R.K."/>
            <person name="Ding H."/>
            <person name="Gao S."/>
            <person name="Zong X."/>
        </authorList>
    </citation>
    <scope>NUCLEOTIDE SEQUENCE [LARGE SCALE GENOMIC DNA]</scope>
    <source>
        <strain evidence="5 6">cv. Zhongwan 6</strain>
    </source>
</reference>